<dbReference type="EMBL" id="JOJR01000106">
    <property type="protein sequence ID" value="RCN45230.1"/>
    <property type="molecule type" value="Genomic_DNA"/>
</dbReference>
<dbReference type="AlphaFoldDB" id="A0A368GQ94"/>
<protein>
    <submittedName>
        <fullName evidence="1">Uncharacterized protein</fullName>
    </submittedName>
</protein>
<keyword evidence="2" id="KW-1185">Reference proteome</keyword>
<accession>A0A368GQ94</accession>
<proteinExistence type="predicted"/>
<dbReference type="OrthoDB" id="5870462at2759"/>
<reference evidence="1 2" key="1">
    <citation type="submission" date="2014-10" db="EMBL/GenBank/DDBJ databases">
        <title>Draft genome of the hookworm Ancylostoma caninum.</title>
        <authorList>
            <person name="Mitreva M."/>
        </authorList>
    </citation>
    <scope>NUCLEOTIDE SEQUENCE [LARGE SCALE GENOMIC DNA]</scope>
    <source>
        <strain evidence="1 2">Baltimore</strain>
    </source>
</reference>
<evidence type="ECO:0000313" key="2">
    <source>
        <dbReference type="Proteomes" id="UP000252519"/>
    </source>
</evidence>
<sequence length="490" mass="55322">MELLLSVICYHGDESFLEVWFEQVLTEELKRCPYFSVLSILLNSGTSHPFVESVNFSDLQELSHEGGHSSPRAQMTDLILTYLPSLHGRCTERQLRTAVDFVLRHGSETNNVSFTVAKLINCAGAVADDTLVCQLAADSVIRLVLEQLSASTSGCSVNIVEDQKLFKKEKQRVSEELSNSIDFFLDRSLKKTSALKAAATMLFASIFKSDDKLFAVCIRKMNALARRDDHTALSPAASTIIEAFFDDCLNSLEGLSNVAAIWRDVAAALQVFIVPIKGKSTNDLPHRLCRVLDFVEAPASYSWAWRDVVRLLVLFMSTNWELLDCEEKQQRKIVEKIRTFLSSVLSAVAWKDEEVVRRVSQRWSILFSCWEYIPRSVRPSLMKRLLSEEDLEFLRKLSRRIIVGKVKVDKAVLESALSFYLKYIPSLTDGARQLEEILNWEALVCLQRAGVPLDVALAQLSVGKSHSLQSSISASWMEITRNFCRLLRVL</sequence>
<dbReference type="STRING" id="29170.A0A368GQ94"/>
<gene>
    <name evidence="1" type="ORF">ANCCAN_08730</name>
</gene>
<comment type="caution">
    <text evidence="1">The sequence shown here is derived from an EMBL/GenBank/DDBJ whole genome shotgun (WGS) entry which is preliminary data.</text>
</comment>
<evidence type="ECO:0000313" key="1">
    <source>
        <dbReference type="EMBL" id="RCN45230.1"/>
    </source>
</evidence>
<name>A0A368GQ94_ANCCA</name>
<organism evidence="1 2">
    <name type="scientific">Ancylostoma caninum</name>
    <name type="common">Dog hookworm</name>
    <dbReference type="NCBI Taxonomy" id="29170"/>
    <lineage>
        <taxon>Eukaryota</taxon>
        <taxon>Metazoa</taxon>
        <taxon>Ecdysozoa</taxon>
        <taxon>Nematoda</taxon>
        <taxon>Chromadorea</taxon>
        <taxon>Rhabditida</taxon>
        <taxon>Rhabditina</taxon>
        <taxon>Rhabditomorpha</taxon>
        <taxon>Strongyloidea</taxon>
        <taxon>Ancylostomatidae</taxon>
        <taxon>Ancylostomatinae</taxon>
        <taxon>Ancylostoma</taxon>
    </lineage>
</organism>
<dbReference type="Proteomes" id="UP000252519">
    <property type="component" value="Unassembled WGS sequence"/>
</dbReference>